<feature type="compositionally biased region" description="Low complexity" evidence="7">
    <location>
        <begin position="1068"/>
        <end position="1090"/>
    </location>
</feature>
<feature type="compositionally biased region" description="Pro residues" evidence="7">
    <location>
        <begin position="885"/>
        <end position="894"/>
    </location>
</feature>
<dbReference type="InterPro" id="IPR000719">
    <property type="entry name" value="Prot_kinase_dom"/>
</dbReference>
<feature type="compositionally biased region" description="Polar residues" evidence="7">
    <location>
        <begin position="1211"/>
        <end position="1221"/>
    </location>
</feature>
<feature type="compositionally biased region" description="Gly residues" evidence="7">
    <location>
        <begin position="1103"/>
        <end position="1115"/>
    </location>
</feature>
<evidence type="ECO:0000256" key="1">
    <source>
        <dbReference type="ARBA" id="ARBA00022441"/>
    </source>
</evidence>
<feature type="coiled-coil region" evidence="6">
    <location>
        <begin position="698"/>
        <end position="728"/>
    </location>
</feature>
<feature type="compositionally biased region" description="Low complexity" evidence="7">
    <location>
        <begin position="905"/>
        <end position="914"/>
    </location>
</feature>
<dbReference type="InterPro" id="IPR008271">
    <property type="entry name" value="Ser/Thr_kinase_AS"/>
</dbReference>
<feature type="compositionally biased region" description="Pro residues" evidence="7">
    <location>
        <begin position="942"/>
        <end position="962"/>
    </location>
</feature>
<dbReference type="Pfam" id="PF01344">
    <property type="entry name" value="Kelch_1"/>
    <property type="match status" value="2"/>
</dbReference>
<dbReference type="PANTHER" id="PTHR46093">
    <property type="entry name" value="ACYL-COA-BINDING DOMAIN-CONTAINING PROTEIN 5"/>
    <property type="match status" value="1"/>
</dbReference>
<dbReference type="Gene3D" id="2.120.10.80">
    <property type="entry name" value="Kelch-type beta propeller"/>
    <property type="match status" value="2"/>
</dbReference>
<feature type="region of interest" description="Disordered" evidence="7">
    <location>
        <begin position="747"/>
        <end position="795"/>
    </location>
</feature>
<dbReference type="Gene3D" id="3.30.200.20">
    <property type="entry name" value="Phosphorylase Kinase, domain 1"/>
    <property type="match status" value="1"/>
</dbReference>
<feature type="compositionally biased region" description="Low complexity" evidence="7">
    <location>
        <begin position="981"/>
        <end position="990"/>
    </location>
</feature>
<gene>
    <name evidence="9" type="ORF">DFQ27_000110</name>
</gene>
<dbReference type="Proteomes" id="UP000807716">
    <property type="component" value="Unassembled WGS sequence"/>
</dbReference>
<dbReference type="PROSITE" id="PS00107">
    <property type="entry name" value="PROTEIN_KINASE_ATP"/>
    <property type="match status" value="1"/>
</dbReference>
<keyword evidence="6" id="KW-0175">Coiled coil</keyword>
<evidence type="ECO:0000259" key="8">
    <source>
        <dbReference type="PROSITE" id="PS50011"/>
    </source>
</evidence>
<dbReference type="CDD" id="cd05578">
    <property type="entry name" value="STKc_Yank1"/>
    <property type="match status" value="1"/>
</dbReference>
<feature type="compositionally biased region" description="Pro residues" evidence="7">
    <location>
        <begin position="970"/>
        <end position="980"/>
    </location>
</feature>
<feature type="compositionally biased region" description="Low complexity" evidence="7">
    <location>
        <begin position="1128"/>
        <end position="1138"/>
    </location>
</feature>
<organism evidence="9 10">
    <name type="scientific">Actinomortierella ambigua</name>
    <dbReference type="NCBI Taxonomy" id="1343610"/>
    <lineage>
        <taxon>Eukaryota</taxon>
        <taxon>Fungi</taxon>
        <taxon>Fungi incertae sedis</taxon>
        <taxon>Mucoromycota</taxon>
        <taxon>Mortierellomycotina</taxon>
        <taxon>Mortierellomycetes</taxon>
        <taxon>Mortierellales</taxon>
        <taxon>Mortierellaceae</taxon>
        <taxon>Actinomortierella</taxon>
    </lineage>
</organism>
<feature type="compositionally biased region" description="Basic residues" evidence="7">
    <location>
        <begin position="1139"/>
        <end position="1174"/>
    </location>
</feature>
<dbReference type="InterPro" id="IPR006652">
    <property type="entry name" value="Kelch_1"/>
</dbReference>
<sequence length="1312" mass="145536">MEDLHLHTNSTAITNTTHRRLARSIRDMTHTVTTITTITGSRTMPPAPTPAMHWSRAKVHGQIPPKELRAQTATLVGESVYIFGGCDTKTCYNTLYIFDADTMTWSQPKTNGSIPPPCRAHSATLVDNKRLYVFGGGDGPHYFNELYMLDTDTLTWTNPQTTGTKPCKRRAHTTCVYNNCIYVFGGGDGVRALNDVYQLNLATMVWSEFRTTGTIPTSRGYHTSNLIKSHFIVYGGSDGHECFSDVHVLDLNSREWVKIDINRALPRLSHTATQVGSYLFIIGGHDGSRYSSDVVMLNLVTWSWETRKVYGIPPAGRGYHASLLYDSRLFVFGGYDGQTVFDDVYILDLSTCAYLPQITDFQILLRRAEDEDDLEDGEEDEDFVNLFQFKLLRVIGRGSFGKVRMVERRETGKTYALKYISKAQVIKMDAVKNVLRERQILETLDHIFVVNMRFAFQDDEYMYMCMDLMMGGDLRFHLNRKAFGEDVVRFWICELASAVTHLHSLGIVHRDIKPDNVLLDEHGHVHLTDFNIGCKLTPEKPVLTSQSGTVAYMAPEVFKGSGYGISVDWWAVGIIFYEALYQKRPFQTENIADLKKAIQYHTIEYPDKEGISRDCVAAIRGFLNRDPNERLGIRNGMNGIKYHPFFMAGAYRDNVENWWQLLETKQLRPKFQPSSEHNNFDATYDLEELLLDDEPLTYRSTRKRALRMQKEKDRLMKEENARIKAEQEAAEAAFAAMNLGADGHPDYNADGDFGRGNKKKLGKKRSRLYLGGGGGDKQPSNPESTPSSTNGSRVYLGAPASQTQLSNSPGGGSGPHPPQLQSIAQFSQQTQFQSIPLSPIATSPGSGTPTVQFPTPPQPSASRHYRNPSSQPSPPSSYLARTHAPSPPNCPSSPPTNGGGGLGSRSGYTYSTSAGFGGTISSQQPGVTAIFLSKPTYGKGSAPPPPQKDIQPPPRPPHPDSPVPRVSQPPSRPPPPPPPLSQQHQHLSSSKSGDWRPEGDADDDVEGSANARTMFHHEDGDEDELQGIMTADEIMTRPPLPPPRASLSSSPATRGAIIRGAVERGGASTSSPLSSSPTSSPTLGPQGTPPHHSLARPLPRAVGVGGGGGAGGGSSGSPNAHHARDYHQLQQQVQQANMQHHHHHQQAQHSHHHHPYHQQQHPHQHQNQHQHKHQQQQPQYGGPAPYKKASAQQQQQQQHPVQATGDDSRNPSRTYATPMNPQHQQLLQQQLQQVYQVAIPPPQPPQQPPLPPLLPPGVKAQSLKGKDRVNYMMALIEREFATFDYTMYEKYDGVVDPVTMSVGDPPEWVRRK</sequence>
<dbReference type="Gene3D" id="1.10.510.10">
    <property type="entry name" value="Transferase(Phosphotransferase) domain 1"/>
    <property type="match status" value="1"/>
</dbReference>
<evidence type="ECO:0000313" key="10">
    <source>
        <dbReference type="Proteomes" id="UP000807716"/>
    </source>
</evidence>
<keyword evidence="2" id="KW-0677">Repeat</keyword>
<feature type="binding site" evidence="5">
    <location>
        <position position="418"/>
    </location>
    <ligand>
        <name>ATP</name>
        <dbReference type="ChEBI" id="CHEBI:30616"/>
    </ligand>
</feature>
<feature type="region of interest" description="Disordered" evidence="7">
    <location>
        <begin position="801"/>
        <end position="820"/>
    </location>
</feature>
<dbReference type="OrthoDB" id="10251809at2759"/>
<dbReference type="SMART" id="SM00220">
    <property type="entry name" value="S_TKc"/>
    <property type="match status" value="1"/>
</dbReference>
<dbReference type="PROSITE" id="PS00108">
    <property type="entry name" value="PROTEIN_KINASE_ST"/>
    <property type="match status" value="1"/>
</dbReference>
<comment type="caution">
    <text evidence="9">The sequence shown here is derived from an EMBL/GenBank/DDBJ whole genome shotgun (WGS) entry which is preliminary data.</text>
</comment>
<name>A0A9P6QJ06_9FUNG</name>
<dbReference type="SUPFAM" id="SSF56112">
    <property type="entry name" value="Protein kinase-like (PK-like)"/>
    <property type="match status" value="1"/>
</dbReference>
<evidence type="ECO:0000256" key="6">
    <source>
        <dbReference type="SAM" id="Coils"/>
    </source>
</evidence>
<evidence type="ECO:0000256" key="3">
    <source>
        <dbReference type="ARBA" id="ARBA00022741"/>
    </source>
</evidence>
<dbReference type="InterPro" id="IPR011009">
    <property type="entry name" value="Kinase-like_dom_sf"/>
</dbReference>
<dbReference type="SUPFAM" id="SSF117281">
    <property type="entry name" value="Kelch motif"/>
    <property type="match status" value="2"/>
</dbReference>
<dbReference type="InterPro" id="IPR017441">
    <property type="entry name" value="Protein_kinase_ATP_BS"/>
</dbReference>
<feature type="compositionally biased region" description="Polar residues" evidence="7">
    <location>
        <begin position="837"/>
        <end position="847"/>
    </location>
</feature>
<keyword evidence="1" id="KW-0880">Kelch repeat</keyword>
<evidence type="ECO:0000256" key="7">
    <source>
        <dbReference type="SAM" id="MobiDB-lite"/>
    </source>
</evidence>
<accession>A0A9P6QJ06</accession>
<evidence type="ECO:0000256" key="4">
    <source>
        <dbReference type="ARBA" id="ARBA00022840"/>
    </source>
</evidence>
<reference evidence="9" key="1">
    <citation type="journal article" date="2020" name="Fungal Divers.">
        <title>Resolving the Mortierellaceae phylogeny through synthesis of multi-gene phylogenetics and phylogenomics.</title>
        <authorList>
            <person name="Vandepol N."/>
            <person name="Liber J."/>
            <person name="Desiro A."/>
            <person name="Na H."/>
            <person name="Kennedy M."/>
            <person name="Barry K."/>
            <person name="Grigoriev I.V."/>
            <person name="Miller A.N."/>
            <person name="O'Donnell K."/>
            <person name="Stajich J.E."/>
            <person name="Bonito G."/>
        </authorList>
    </citation>
    <scope>NUCLEOTIDE SEQUENCE</scope>
    <source>
        <strain evidence="9">BC1065</strain>
    </source>
</reference>
<dbReference type="EMBL" id="JAAAJB010000010">
    <property type="protein sequence ID" value="KAG0270191.1"/>
    <property type="molecule type" value="Genomic_DNA"/>
</dbReference>
<feature type="domain" description="Protein kinase" evidence="8">
    <location>
        <begin position="389"/>
        <end position="646"/>
    </location>
</feature>
<evidence type="ECO:0000256" key="2">
    <source>
        <dbReference type="ARBA" id="ARBA00022737"/>
    </source>
</evidence>
<evidence type="ECO:0000256" key="5">
    <source>
        <dbReference type="PROSITE-ProRule" id="PRU10141"/>
    </source>
</evidence>
<dbReference type="GO" id="GO:0005524">
    <property type="term" value="F:ATP binding"/>
    <property type="evidence" value="ECO:0007669"/>
    <property type="project" value="UniProtKB-UniRule"/>
</dbReference>
<dbReference type="PANTHER" id="PTHR46093:SF18">
    <property type="entry name" value="FIBRONECTIN TYPE-III DOMAIN-CONTAINING PROTEIN"/>
    <property type="match status" value="1"/>
</dbReference>
<feature type="compositionally biased region" description="Basic residues" evidence="7">
    <location>
        <begin position="756"/>
        <end position="767"/>
    </location>
</feature>
<dbReference type="Pfam" id="PF24681">
    <property type="entry name" value="Kelch_KLHDC2_KLHL20_DRC7"/>
    <property type="match status" value="1"/>
</dbReference>
<keyword evidence="3 5" id="KW-0547">Nucleotide-binding</keyword>
<dbReference type="PROSITE" id="PS50011">
    <property type="entry name" value="PROTEIN_KINASE_DOM"/>
    <property type="match status" value="1"/>
</dbReference>
<feature type="region of interest" description="Disordered" evidence="7">
    <location>
        <begin position="837"/>
        <end position="1225"/>
    </location>
</feature>
<dbReference type="Pfam" id="PF00069">
    <property type="entry name" value="Pkinase"/>
    <property type="match status" value="1"/>
</dbReference>
<protein>
    <recommendedName>
        <fullName evidence="8">Protein kinase domain-containing protein</fullName>
    </recommendedName>
</protein>
<evidence type="ECO:0000313" key="9">
    <source>
        <dbReference type="EMBL" id="KAG0270191.1"/>
    </source>
</evidence>
<dbReference type="GO" id="GO:0004672">
    <property type="term" value="F:protein kinase activity"/>
    <property type="evidence" value="ECO:0007669"/>
    <property type="project" value="InterPro"/>
</dbReference>
<proteinExistence type="predicted"/>
<dbReference type="FunFam" id="1.10.510.10:FF:000469">
    <property type="entry name" value="Serine/threonine-protein kinase 32B"/>
    <property type="match status" value="1"/>
</dbReference>
<keyword evidence="10" id="KW-1185">Reference proteome</keyword>
<dbReference type="InterPro" id="IPR015915">
    <property type="entry name" value="Kelch-typ_b-propeller"/>
</dbReference>
<feature type="compositionally biased region" description="Low complexity" evidence="7">
    <location>
        <begin position="777"/>
        <end position="792"/>
    </location>
</feature>
<keyword evidence="4 5" id="KW-0067">ATP-binding</keyword>
<dbReference type="SMART" id="SM00612">
    <property type="entry name" value="Kelch"/>
    <property type="match status" value="5"/>
</dbReference>